<gene>
    <name evidence="1" type="ORF">UFOPK2282_00661</name>
</gene>
<protein>
    <submittedName>
        <fullName evidence="1">Unannotated protein</fullName>
    </submittedName>
</protein>
<name>A0A6J6LQQ1_9ZZZZ</name>
<accession>A0A6J6LQQ1</accession>
<dbReference type="SUPFAM" id="SSF54909">
    <property type="entry name" value="Dimeric alpha+beta barrel"/>
    <property type="match status" value="1"/>
</dbReference>
<dbReference type="InterPro" id="IPR011008">
    <property type="entry name" value="Dimeric_a/b-barrel"/>
</dbReference>
<evidence type="ECO:0000313" key="1">
    <source>
        <dbReference type="EMBL" id="CAB4662863.1"/>
    </source>
</evidence>
<proteinExistence type="predicted"/>
<sequence>MAKALLIATASATSEADVAAYNQWYLGTHIPEVSAAMGCVTKVTRYAVVDPATGVESKVRVSAMYELDTDDVQAAAAALGGAIPTMTMTNLMDREIDPPVMQWLHVLPAAFQG</sequence>
<organism evidence="1">
    <name type="scientific">freshwater metagenome</name>
    <dbReference type="NCBI Taxonomy" id="449393"/>
    <lineage>
        <taxon>unclassified sequences</taxon>
        <taxon>metagenomes</taxon>
        <taxon>ecological metagenomes</taxon>
    </lineage>
</organism>
<reference evidence="1" key="1">
    <citation type="submission" date="2020-05" db="EMBL/GenBank/DDBJ databases">
        <authorList>
            <person name="Chiriac C."/>
            <person name="Salcher M."/>
            <person name="Ghai R."/>
            <person name="Kavagutti S V."/>
        </authorList>
    </citation>
    <scope>NUCLEOTIDE SEQUENCE</scope>
</reference>
<dbReference type="AlphaFoldDB" id="A0A6J6LQQ1"/>
<dbReference type="EMBL" id="CAEZWR010000061">
    <property type="protein sequence ID" value="CAB4662863.1"/>
    <property type="molecule type" value="Genomic_DNA"/>
</dbReference>
<dbReference type="Gene3D" id="3.30.70.100">
    <property type="match status" value="1"/>
</dbReference>